<dbReference type="PANTHER" id="PTHR30518:SF2">
    <property type="entry name" value="ENDOLYTIC MUREIN TRANSGLYCOSYLASE"/>
    <property type="match status" value="1"/>
</dbReference>
<evidence type="ECO:0000256" key="3">
    <source>
        <dbReference type="ARBA" id="ARBA00022989"/>
    </source>
</evidence>
<dbReference type="Proteomes" id="UP000469763">
    <property type="component" value="Unassembled WGS sequence"/>
</dbReference>
<comment type="similarity">
    <text evidence="7">Belongs to the transglycosylase MltG family.</text>
</comment>
<dbReference type="PANTHER" id="PTHR30518">
    <property type="entry name" value="ENDOLYTIC MUREIN TRANSGLYCOSYLASE"/>
    <property type="match status" value="1"/>
</dbReference>
<comment type="catalytic activity">
    <reaction evidence="7">
        <text>a peptidoglycan chain = a peptidoglycan chain with N-acetyl-1,6-anhydromuramyl-[peptide] at the reducing end + a peptidoglycan chain with N-acetylglucosamine at the non-reducing end.</text>
        <dbReference type="EC" id="4.2.2.29"/>
    </reaction>
</comment>
<keyword evidence="5 7" id="KW-0456">Lyase</keyword>
<evidence type="ECO:0000256" key="6">
    <source>
        <dbReference type="ARBA" id="ARBA00023316"/>
    </source>
</evidence>
<keyword evidence="3 7" id="KW-1133">Transmembrane helix</keyword>
<dbReference type="GO" id="GO:0005886">
    <property type="term" value="C:plasma membrane"/>
    <property type="evidence" value="ECO:0007669"/>
    <property type="project" value="UniProtKB-UniRule"/>
</dbReference>
<evidence type="ECO:0000256" key="4">
    <source>
        <dbReference type="ARBA" id="ARBA00023136"/>
    </source>
</evidence>
<dbReference type="InterPro" id="IPR003770">
    <property type="entry name" value="MLTG-like"/>
</dbReference>
<accession>A0A7K3TGR9</accession>
<dbReference type="EMBL" id="WHZY01000005">
    <property type="protein sequence ID" value="NEG78288.1"/>
    <property type="molecule type" value="Genomic_DNA"/>
</dbReference>
<keyword evidence="9" id="KW-1185">Reference proteome</keyword>
<dbReference type="PROSITE" id="PS51257">
    <property type="entry name" value="PROKAR_LIPOPROTEIN"/>
    <property type="match status" value="1"/>
</dbReference>
<evidence type="ECO:0000256" key="2">
    <source>
        <dbReference type="ARBA" id="ARBA00022692"/>
    </source>
</evidence>
<dbReference type="GO" id="GO:0071555">
    <property type="term" value="P:cell wall organization"/>
    <property type="evidence" value="ECO:0007669"/>
    <property type="project" value="UniProtKB-KW"/>
</dbReference>
<evidence type="ECO:0000313" key="8">
    <source>
        <dbReference type="EMBL" id="NEG78288.1"/>
    </source>
</evidence>
<dbReference type="Gene3D" id="3.30.1490.480">
    <property type="entry name" value="Endolytic murein transglycosylase"/>
    <property type="match status" value="1"/>
</dbReference>
<dbReference type="EC" id="4.2.2.29" evidence="7"/>
<keyword evidence="4 7" id="KW-0472">Membrane</keyword>
<dbReference type="Pfam" id="PF02618">
    <property type="entry name" value="YceG"/>
    <property type="match status" value="1"/>
</dbReference>
<feature type="site" description="Important for catalytic activity" evidence="7">
    <location>
        <position position="238"/>
    </location>
</feature>
<dbReference type="GO" id="GO:0009252">
    <property type="term" value="P:peptidoglycan biosynthetic process"/>
    <property type="evidence" value="ECO:0007669"/>
    <property type="project" value="UniProtKB-UniRule"/>
</dbReference>
<evidence type="ECO:0000256" key="5">
    <source>
        <dbReference type="ARBA" id="ARBA00023239"/>
    </source>
</evidence>
<name>A0A7K3TGR9_9BIFI</name>
<evidence type="ECO:0000313" key="9">
    <source>
        <dbReference type="Proteomes" id="UP000469763"/>
    </source>
</evidence>
<comment type="caution">
    <text evidence="8">The sequence shown here is derived from an EMBL/GenBank/DDBJ whole genome shotgun (WGS) entry which is preliminary data.</text>
</comment>
<gene>
    <name evidence="7 8" type="primary">mltG</name>
    <name evidence="8" type="ORF">GFD22_04755</name>
</gene>
<keyword evidence="2 7" id="KW-0812">Transmembrane</keyword>
<dbReference type="OrthoDB" id="9814591at2"/>
<dbReference type="GO" id="GO:0008932">
    <property type="term" value="F:lytic endotransglycosylase activity"/>
    <property type="evidence" value="ECO:0007669"/>
    <property type="project" value="UniProtKB-UniRule"/>
</dbReference>
<keyword evidence="1 7" id="KW-1003">Cell membrane</keyword>
<organism evidence="8 9">
    <name type="scientific">Bifidobacterium avesanii</name>
    <dbReference type="NCBI Taxonomy" id="1798157"/>
    <lineage>
        <taxon>Bacteria</taxon>
        <taxon>Bacillati</taxon>
        <taxon>Actinomycetota</taxon>
        <taxon>Actinomycetes</taxon>
        <taxon>Bifidobacteriales</taxon>
        <taxon>Bifidobacteriaceae</taxon>
        <taxon>Bifidobacterium</taxon>
    </lineage>
</organism>
<sequence>MRRRRQAAKRRGTAKIVIVALAVALVLGCTWSVFSFVRSSAGLLGSVSSSRTVIEDYAGPGEGSVEFTVTQGETSAQIAQNLVDAGVVKSAAAFTQAVANAGTPNLYPGTFSLQSRMKAADVVAILSDNSKAGGFLEVKAGERVSDVIANAATLSGIDQGEFQKIVDAKGDGILPAEAGGSFEGWFEPGAYNVKNQTSAADILKAMVDKRIAKLDALQVPTGSDRERILIIASIAESEVNKAEYYGKVSRVILNRLDKGMTLGMDSTVAYGLGIQSSQLTNAQLNDASNKYNTRVNRGLTPTPISNPGDNAIQAAMKPENGDWLFFVTTNLTTGETKFTTGSEADQRAQFEQYVQEYKTSNPNAN</sequence>
<evidence type="ECO:0000256" key="7">
    <source>
        <dbReference type="HAMAP-Rule" id="MF_02065"/>
    </source>
</evidence>
<protein>
    <recommendedName>
        <fullName evidence="7">Endolytic murein transglycosylase</fullName>
        <ecNumber evidence="7">4.2.2.29</ecNumber>
    </recommendedName>
    <alternativeName>
        <fullName evidence="7">Peptidoglycan lytic transglycosylase</fullName>
    </alternativeName>
    <alternativeName>
        <fullName evidence="7">Peptidoglycan polymerization terminase</fullName>
    </alternativeName>
</protein>
<keyword evidence="6 7" id="KW-0961">Cell wall biogenesis/degradation</keyword>
<comment type="function">
    <text evidence="7">Functions as a peptidoglycan terminase that cleaves nascent peptidoglycan strands endolytically to terminate their elongation.</text>
</comment>
<evidence type="ECO:0000256" key="1">
    <source>
        <dbReference type="ARBA" id="ARBA00022475"/>
    </source>
</evidence>
<proteinExistence type="inferred from homology"/>
<dbReference type="NCBIfam" id="TIGR00247">
    <property type="entry name" value="endolytic transglycosylase MltG"/>
    <property type="match status" value="1"/>
</dbReference>
<reference evidence="8 9" key="1">
    <citation type="submission" date="2019-10" db="EMBL/GenBank/DDBJ databases">
        <title>Bifidobacterium from non-human primates.</title>
        <authorList>
            <person name="Modesto M."/>
        </authorList>
    </citation>
    <scope>NUCLEOTIDE SEQUENCE [LARGE SCALE GENOMIC DNA]</scope>
    <source>
        <strain evidence="8 9">TREC</strain>
    </source>
</reference>
<dbReference type="HAMAP" id="MF_02065">
    <property type="entry name" value="MltG"/>
    <property type="match status" value="1"/>
</dbReference>
<dbReference type="AlphaFoldDB" id="A0A7K3TGR9"/>